<dbReference type="EMBL" id="JAVFKY010000003">
    <property type="protein sequence ID" value="KAK5579179.1"/>
    <property type="molecule type" value="Genomic_DNA"/>
</dbReference>
<comment type="caution">
    <text evidence="3">The sequence shown here is derived from an EMBL/GenBank/DDBJ whole genome shotgun (WGS) entry which is preliminary data.</text>
</comment>
<protein>
    <recommendedName>
        <fullName evidence="2">DUF6748 domain-containing protein</fullName>
    </recommendedName>
</protein>
<evidence type="ECO:0000259" key="2">
    <source>
        <dbReference type="Pfam" id="PF20533"/>
    </source>
</evidence>
<dbReference type="Proteomes" id="UP001344447">
    <property type="component" value="Unassembled WGS sequence"/>
</dbReference>
<feature type="domain" description="DUF6748" evidence="2">
    <location>
        <begin position="24"/>
        <end position="100"/>
    </location>
</feature>
<keyword evidence="1" id="KW-0732">Signal</keyword>
<dbReference type="Pfam" id="PF20533">
    <property type="entry name" value="DUF6748"/>
    <property type="match status" value="1"/>
</dbReference>
<proteinExistence type="predicted"/>
<reference evidence="3 4" key="1">
    <citation type="submission" date="2023-11" db="EMBL/GenBank/DDBJ databases">
        <title>Dfirmibasis_genome.</title>
        <authorList>
            <person name="Edelbroek B."/>
            <person name="Kjellin J."/>
            <person name="Jerlstrom-Hultqvist J."/>
            <person name="Soderbom F."/>
        </authorList>
    </citation>
    <scope>NUCLEOTIDE SEQUENCE [LARGE SCALE GENOMIC DNA]</scope>
    <source>
        <strain evidence="3 4">TNS-C-14</strain>
    </source>
</reference>
<dbReference type="PANTHER" id="PTHR34411:SF8">
    <property type="entry name" value="DUF6748 DOMAIN-CONTAINING PROTEIN"/>
    <property type="match status" value="1"/>
</dbReference>
<gene>
    <name evidence="3" type="ORF">RB653_008858</name>
</gene>
<feature type="chain" id="PRO_5042900167" description="DUF6748 domain-containing protein" evidence="1">
    <location>
        <begin position="20"/>
        <end position="315"/>
    </location>
</feature>
<sequence>MKLKLNILILIFFIIKINGNDDFKYYAARTDTRKCDNNERPKCGGYYVKELNTGKEEIEIYVSEINQQDDIGVVNENKIKNAPPFHIVFRGILNRDYLNDVDVAEAHNLYRLMPMPGKTFNLTKDTKFYTLGNPHNLMVPQLNEDDEKNRFKTILCKEYPKYIKNIQTNWMEYLINTGNSVFTVDSVTITNNISNTNSDDINNQYDEEYQQLFLNNEWSPKYEYNIDNLFISLTNSNNCPKKIQEIRCVPGLVATYVRSFNHCYIFFECAPREPQKCLNTIAPICPRGYSLTSIPSYPYGCLVFYCDPSFLFFNY</sequence>
<dbReference type="InterPro" id="IPR046636">
    <property type="entry name" value="DUF6748"/>
</dbReference>
<name>A0AAN7TTD7_9MYCE</name>
<keyword evidence="4" id="KW-1185">Reference proteome</keyword>
<dbReference type="InterPro" id="IPR040405">
    <property type="entry name" value="DDB_G0275255-like"/>
</dbReference>
<feature type="signal peptide" evidence="1">
    <location>
        <begin position="1"/>
        <end position="19"/>
    </location>
</feature>
<evidence type="ECO:0000313" key="4">
    <source>
        <dbReference type="Proteomes" id="UP001344447"/>
    </source>
</evidence>
<dbReference type="PANTHER" id="PTHR34411">
    <property type="entry name" value="DUF6748 DOMAIN-CONTAINING PROTEIN-RELATED"/>
    <property type="match status" value="1"/>
</dbReference>
<dbReference type="AlphaFoldDB" id="A0AAN7TTD7"/>
<evidence type="ECO:0000313" key="3">
    <source>
        <dbReference type="EMBL" id="KAK5579179.1"/>
    </source>
</evidence>
<accession>A0AAN7TTD7</accession>
<organism evidence="3 4">
    <name type="scientific">Dictyostelium firmibasis</name>
    <dbReference type="NCBI Taxonomy" id="79012"/>
    <lineage>
        <taxon>Eukaryota</taxon>
        <taxon>Amoebozoa</taxon>
        <taxon>Evosea</taxon>
        <taxon>Eumycetozoa</taxon>
        <taxon>Dictyostelia</taxon>
        <taxon>Dictyosteliales</taxon>
        <taxon>Dictyosteliaceae</taxon>
        <taxon>Dictyostelium</taxon>
    </lineage>
</organism>
<evidence type="ECO:0000256" key="1">
    <source>
        <dbReference type="SAM" id="SignalP"/>
    </source>
</evidence>